<evidence type="ECO:0000256" key="2">
    <source>
        <dbReference type="PIRSR" id="PIRSR605754-1"/>
    </source>
</evidence>
<dbReference type="NCBIfam" id="TIGR01076">
    <property type="entry name" value="sortase_fam"/>
    <property type="match status" value="1"/>
</dbReference>
<dbReference type="EMBL" id="JAUE01000068">
    <property type="protein sequence ID" value="KIS16156.1"/>
    <property type="molecule type" value="Genomic_DNA"/>
</dbReference>
<comment type="caution">
    <text evidence="4">The sequence shown here is derived from an EMBL/GenBank/DDBJ whole genome shotgun (WGS) entry which is preliminary data.</text>
</comment>
<gene>
    <name evidence="4" type="primary">srtC.2</name>
    <name evidence="4" type="ORF">AT55_00443</name>
</gene>
<evidence type="ECO:0000256" key="1">
    <source>
        <dbReference type="ARBA" id="ARBA00022801"/>
    </source>
</evidence>
<dbReference type="SUPFAM" id="SSF63817">
    <property type="entry name" value="Sortase"/>
    <property type="match status" value="1"/>
</dbReference>
<sequence length="282" mass="31470">MKEKLKNLALLILFLLGIAILLYPMISSQWNAYRDRQLMSAYDEQIAKQKRSETDDMWQRAISYNAQIGIQPVPDAFSFRDGVHDKAYEALLNIDKAGIMGYVEVPSIKVNLPIYHYTTDEVLSKGAGHLFGSALPVGGEGTHAVISAHRGLPSAEMFTNLNLLQKGELFYFHVLNRKLAYRIDQIVTVEPDQVAALSGEIGKDYATLVTCTPYGVNTKRLLVRGHRVPYHQKQYQKAKLTSKGVDKARLWVELLCAVIGVAIAVVLVSVYSRMTKKASNSL</sequence>
<dbReference type="InterPro" id="IPR023365">
    <property type="entry name" value="Sortase_dom-sf"/>
</dbReference>
<keyword evidence="3" id="KW-0472">Membrane</keyword>
<keyword evidence="3" id="KW-0812">Transmembrane</keyword>
<accession>A0AAW3GJX4</accession>
<feature type="active site" description="Acyl-thioester intermediate" evidence="2">
    <location>
        <position position="211"/>
    </location>
</feature>
<dbReference type="Pfam" id="PF04203">
    <property type="entry name" value="Sortase"/>
    <property type="match status" value="1"/>
</dbReference>
<evidence type="ECO:0000313" key="5">
    <source>
        <dbReference type="Proteomes" id="UP000032278"/>
    </source>
</evidence>
<reference evidence="4 5" key="1">
    <citation type="submission" date="2013-11" db="EMBL/GenBank/DDBJ databases">
        <authorList>
            <person name="da Piedade I."/>
            <person name="Tang M.H.E."/>
            <person name="Bojesen A.M."/>
        </authorList>
    </citation>
    <scope>NUCLEOTIDE SEQUENCE [LARGE SCALE GENOMIC DNA]</scope>
    <source>
        <strain evidence="4 5">Sz4is</strain>
    </source>
</reference>
<keyword evidence="1" id="KW-0378">Hydrolase</keyword>
<dbReference type="CDD" id="cd05827">
    <property type="entry name" value="Sortase_C"/>
    <property type="match status" value="1"/>
</dbReference>
<dbReference type="InterPro" id="IPR042002">
    <property type="entry name" value="Sortase_C"/>
</dbReference>
<dbReference type="AlphaFoldDB" id="A0AAW3GJX4"/>
<evidence type="ECO:0000256" key="3">
    <source>
        <dbReference type="SAM" id="Phobius"/>
    </source>
</evidence>
<name>A0AAW3GJX4_STRSZ</name>
<dbReference type="Gene3D" id="2.40.260.10">
    <property type="entry name" value="Sortase"/>
    <property type="match status" value="1"/>
</dbReference>
<keyword evidence="3" id="KW-1133">Transmembrane helix</keyword>
<evidence type="ECO:0000313" key="4">
    <source>
        <dbReference type="EMBL" id="KIS16156.1"/>
    </source>
</evidence>
<dbReference type="GO" id="GO:0016787">
    <property type="term" value="F:hydrolase activity"/>
    <property type="evidence" value="ECO:0007669"/>
    <property type="project" value="UniProtKB-KW"/>
</dbReference>
<feature type="transmembrane region" description="Helical" evidence="3">
    <location>
        <begin position="250"/>
        <end position="271"/>
    </location>
</feature>
<dbReference type="InterPro" id="IPR005754">
    <property type="entry name" value="Sortase"/>
</dbReference>
<dbReference type="NCBIfam" id="NF033745">
    <property type="entry name" value="class_C_sortase"/>
    <property type="match status" value="1"/>
</dbReference>
<organism evidence="4 5">
    <name type="scientific">Streptococcus equi subsp. zooepidemicus Sz4is</name>
    <dbReference type="NCBI Taxonomy" id="1381082"/>
    <lineage>
        <taxon>Bacteria</taxon>
        <taxon>Bacillati</taxon>
        <taxon>Bacillota</taxon>
        <taxon>Bacilli</taxon>
        <taxon>Lactobacillales</taxon>
        <taxon>Streptococcaceae</taxon>
        <taxon>Streptococcus</taxon>
    </lineage>
</organism>
<protein>
    <submittedName>
        <fullName evidence="4">Sortase C family protein SrtC.2</fullName>
    </submittedName>
</protein>
<dbReference type="RefSeq" id="WP_024273244.1">
    <property type="nucleotide sequence ID" value="NZ_JAUE01000068.1"/>
</dbReference>
<proteinExistence type="predicted"/>
<dbReference type="Proteomes" id="UP000032278">
    <property type="component" value="Unassembled WGS sequence"/>
</dbReference>
<feature type="active site" description="Proton donor/acceptor" evidence="2">
    <location>
        <position position="149"/>
    </location>
</feature>